<feature type="domain" description="Glycosyl transferase family 1" evidence="1">
    <location>
        <begin position="199"/>
        <end position="361"/>
    </location>
</feature>
<dbReference type="PANTHER" id="PTHR12526">
    <property type="entry name" value="GLYCOSYLTRANSFERASE"/>
    <property type="match status" value="1"/>
</dbReference>
<protein>
    <submittedName>
        <fullName evidence="3">Glycosyl transferase, group 1, putative</fullName>
    </submittedName>
</protein>
<proteinExistence type="predicted"/>
<sequence>MKVLHVCALGATAETLLLPQIDYLRSQHLTVDIACSPDSAVDRLQAQGYTVHPIQIDRKISPLLNFKTIQGLIQLMRSQAYDLVHVHTPIAAVLGRIAAKLAGVPTIVYTSHGLPFHQLTPPLQYQMYFAIEYGCAKITNLILSQNHEDIETAAQKKLCPESKLVYLGNGVDIDRFSRSVLDSDHQSRLRDELGIPASAKLIVGTVGRLTRTKGSGYLIEAAAQLVEEFPQLHILVVGGELKSDPEPYYHQLSEKIEQLNLKSHVTFTGDRTDIPEMLGLMDIFVLATFAHEGLPRSILEAMAMSVPVVTTDIRGCREAVLPGQTGEIVPSQTSTPLANALRPLLADPDLRTAYGAAGRQRVEAEYDENVVFKRLFSFYQDLGIASAT</sequence>
<dbReference type="HOGENOM" id="CLU_009583_0_1_3"/>
<evidence type="ECO:0000313" key="3">
    <source>
        <dbReference type="EMBL" id="ABW29800.1"/>
    </source>
</evidence>
<dbReference type="OrthoDB" id="516698at2"/>
<dbReference type="Pfam" id="PF13477">
    <property type="entry name" value="Glyco_trans_4_2"/>
    <property type="match status" value="1"/>
</dbReference>
<dbReference type="Gene3D" id="3.40.50.2000">
    <property type="entry name" value="Glycogen Phosphorylase B"/>
    <property type="match status" value="2"/>
</dbReference>
<keyword evidence="3" id="KW-0808">Transferase</keyword>
<dbReference type="GO" id="GO:0016757">
    <property type="term" value="F:glycosyltransferase activity"/>
    <property type="evidence" value="ECO:0007669"/>
    <property type="project" value="InterPro"/>
</dbReference>
<reference evidence="3 4" key="1">
    <citation type="journal article" date="2008" name="Proc. Natl. Acad. Sci. U.S.A.">
        <title>Niche adaptation and genome expansion in the chlorophyll d-producing cyanobacterium Acaryochloris marina.</title>
        <authorList>
            <person name="Swingley W.D."/>
            <person name="Chen M."/>
            <person name="Cheung P.C."/>
            <person name="Conrad A.L."/>
            <person name="Dejesa L.C."/>
            <person name="Hao J."/>
            <person name="Honchak B.M."/>
            <person name="Karbach L.E."/>
            <person name="Kurdoglu A."/>
            <person name="Lahiri S."/>
            <person name="Mastrian S.D."/>
            <person name="Miyashita H."/>
            <person name="Page L."/>
            <person name="Ramakrishna P."/>
            <person name="Satoh S."/>
            <person name="Sattley W.M."/>
            <person name="Shimada Y."/>
            <person name="Taylor H.L."/>
            <person name="Tomo T."/>
            <person name="Tsuchiya T."/>
            <person name="Wang Z.T."/>
            <person name="Raymond J."/>
            <person name="Mimuro M."/>
            <person name="Blankenship R.E."/>
            <person name="Touchman J.W."/>
        </authorList>
    </citation>
    <scope>NUCLEOTIDE SEQUENCE [LARGE SCALE GENOMIC DNA]</scope>
    <source>
        <strain evidence="4">MBIC 11017</strain>
    </source>
</reference>
<dbReference type="InterPro" id="IPR001296">
    <property type="entry name" value="Glyco_trans_1"/>
</dbReference>
<feature type="domain" description="Glycosyltransferase subfamily 4-like N-terminal" evidence="2">
    <location>
        <begin position="5"/>
        <end position="145"/>
    </location>
</feature>
<dbReference type="RefSeq" id="WP_012165079.1">
    <property type="nucleotide sequence ID" value="NC_009925.1"/>
</dbReference>
<accession>B0C3G6</accession>
<dbReference type="InterPro" id="IPR028098">
    <property type="entry name" value="Glyco_trans_4-like_N"/>
</dbReference>
<gene>
    <name evidence="3" type="ordered locus">AM1_4829</name>
</gene>
<evidence type="ECO:0000259" key="2">
    <source>
        <dbReference type="Pfam" id="PF13477"/>
    </source>
</evidence>
<organism evidence="3 4">
    <name type="scientific">Acaryochloris marina (strain MBIC 11017)</name>
    <dbReference type="NCBI Taxonomy" id="329726"/>
    <lineage>
        <taxon>Bacteria</taxon>
        <taxon>Bacillati</taxon>
        <taxon>Cyanobacteriota</taxon>
        <taxon>Cyanophyceae</taxon>
        <taxon>Acaryochloridales</taxon>
        <taxon>Acaryochloridaceae</taxon>
        <taxon>Acaryochloris</taxon>
    </lineage>
</organism>
<dbReference type="CDD" id="cd03808">
    <property type="entry name" value="GT4_CapM-like"/>
    <property type="match status" value="1"/>
</dbReference>
<dbReference type="Pfam" id="PF00534">
    <property type="entry name" value="Glycos_transf_1"/>
    <property type="match status" value="1"/>
</dbReference>
<dbReference type="AlphaFoldDB" id="B0C3G6"/>
<dbReference type="Proteomes" id="UP000000268">
    <property type="component" value="Chromosome"/>
</dbReference>
<dbReference type="EMBL" id="CP000828">
    <property type="protein sequence ID" value="ABW29800.1"/>
    <property type="molecule type" value="Genomic_DNA"/>
</dbReference>
<dbReference type="STRING" id="329726.AM1_4829"/>
<dbReference type="eggNOG" id="COG0438">
    <property type="taxonomic scope" value="Bacteria"/>
</dbReference>
<evidence type="ECO:0000259" key="1">
    <source>
        <dbReference type="Pfam" id="PF00534"/>
    </source>
</evidence>
<name>B0C3G6_ACAM1</name>
<dbReference type="KEGG" id="amr:AM1_4829"/>
<dbReference type="CAZy" id="GT4">
    <property type="family name" value="Glycosyltransferase Family 4"/>
</dbReference>
<keyword evidence="4" id="KW-1185">Reference proteome</keyword>
<dbReference type="SUPFAM" id="SSF53756">
    <property type="entry name" value="UDP-Glycosyltransferase/glycogen phosphorylase"/>
    <property type="match status" value="1"/>
</dbReference>
<dbReference type="PANTHER" id="PTHR12526:SF630">
    <property type="entry name" value="GLYCOSYLTRANSFERASE"/>
    <property type="match status" value="1"/>
</dbReference>
<evidence type="ECO:0000313" key="4">
    <source>
        <dbReference type="Proteomes" id="UP000000268"/>
    </source>
</evidence>